<dbReference type="PANTHER" id="PTHR30273:SF2">
    <property type="entry name" value="PROTEIN FECR"/>
    <property type="match status" value="1"/>
</dbReference>
<reference evidence="4" key="1">
    <citation type="submission" date="2022-09" db="EMBL/GenBank/DDBJ databases">
        <authorList>
            <person name="Yuan C."/>
            <person name="Ke Z."/>
        </authorList>
    </citation>
    <scope>NUCLEOTIDE SEQUENCE</scope>
    <source>
        <strain evidence="4">LB-8</strain>
    </source>
</reference>
<evidence type="ECO:0000259" key="2">
    <source>
        <dbReference type="Pfam" id="PF04773"/>
    </source>
</evidence>
<dbReference type="RefSeq" id="WP_279295423.1">
    <property type="nucleotide sequence ID" value="NZ_JAOTIF010000001.1"/>
</dbReference>
<evidence type="ECO:0000256" key="1">
    <source>
        <dbReference type="SAM" id="Phobius"/>
    </source>
</evidence>
<feature type="domain" description="Protein FecR C-terminal" evidence="3">
    <location>
        <begin position="325"/>
        <end position="391"/>
    </location>
</feature>
<dbReference type="Pfam" id="PF16344">
    <property type="entry name" value="FecR_C"/>
    <property type="match status" value="1"/>
</dbReference>
<reference evidence="4" key="2">
    <citation type="submission" date="2023-04" db="EMBL/GenBank/DDBJ databases">
        <title>Paracnuella aquatica gen. nov., sp. nov., a member of the family Chitinophagaceae isolated from a hot spring.</title>
        <authorList>
            <person name="Wang C."/>
        </authorList>
    </citation>
    <scope>NUCLEOTIDE SEQUENCE</scope>
    <source>
        <strain evidence="4">LB-8</strain>
    </source>
</reference>
<dbReference type="InterPro" id="IPR006860">
    <property type="entry name" value="FecR"/>
</dbReference>
<dbReference type="InterPro" id="IPR012373">
    <property type="entry name" value="Ferrdict_sens_TM"/>
</dbReference>
<dbReference type="EMBL" id="JAOTIF010000001">
    <property type="protein sequence ID" value="MCU7547979.1"/>
    <property type="molecule type" value="Genomic_DNA"/>
</dbReference>
<evidence type="ECO:0000313" key="4">
    <source>
        <dbReference type="EMBL" id="MCU7547979.1"/>
    </source>
</evidence>
<evidence type="ECO:0000313" key="5">
    <source>
        <dbReference type="Proteomes" id="UP001155483"/>
    </source>
</evidence>
<sequence length="393" mass="44288">MNKISVEALLEKYLSGSLSEEERVQLNRMLEEKQHQEQLEAILDKELEEHTFESDEDSALLGQIQENVQKAIRREEKSAKVVRMNWRRMAVAAVFILLLGSGAFWLWKSQKTKQEIAISTQPKVNKDIAPGSNKAILRLADGTEIVLDSARKGTLAQQDMVKIIMLDNGQVSYHSQNGKPNEILYNTITTPKGGQYQLVLADGTKVWLNAASSLHFPAAFAGKERVVELKGEGYFEVARNITMPFHVRVNGTDIQVLGTHFNINAYNNESAMLTTLLEGSVKVSKGTQTRMLKPGQQAAIGRGEQILVENDVNLDEVIAWKNGLFQFQSADLETILRQASRWYDIEVEYRDKISERFSGQISRNVNISQLLKILELTGKVQFEIEGRKIIVKS</sequence>
<dbReference type="GO" id="GO:0016989">
    <property type="term" value="F:sigma factor antagonist activity"/>
    <property type="evidence" value="ECO:0007669"/>
    <property type="project" value="TreeGrafter"/>
</dbReference>
<name>A0A9X2XNE3_9BACT</name>
<proteinExistence type="predicted"/>
<dbReference type="PANTHER" id="PTHR30273">
    <property type="entry name" value="PERIPLASMIC SIGNAL SENSOR AND SIGMA FACTOR ACTIVATOR FECR-RELATED"/>
    <property type="match status" value="1"/>
</dbReference>
<protein>
    <submittedName>
        <fullName evidence="4">FecR domain-containing protein</fullName>
    </submittedName>
</protein>
<evidence type="ECO:0000259" key="3">
    <source>
        <dbReference type="Pfam" id="PF16344"/>
    </source>
</evidence>
<dbReference type="AlphaFoldDB" id="A0A9X2XNE3"/>
<organism evidence="4 5">
    <name type="scientific">Paraflavisolibacter caeni</name>
    <dbReference type="NCBI Taxonomy" id="2982496"/>
    <lineage>
        <taxon>Bacteria</taxon>
        <taxon>Pseudomonadati</taxon>
        <taxon>Bacteroidota</taxon>
        <taxon>Chitinophagia</taxon>
        <taxon>Chitinophagales</taxon>
        <taxon>Chitinophagaceae</taxon>
        <taxon>Paraflavisolibacter</taxon>
    </lineage>
</organism>
<dbReference type="Pfam" id="PF04773">
    <property type="entry name" value="FecR"/>
    <property type="match status" value="1"/>
</dbReference>
<keyword evidence="1" id="KW-1133">Transmembrane helix</keyword>
<feature type="domain" description="FecR protein" evidence="2">
    <location>
        <begin position="187"/>
        <end position="282"/>
    </location>
</feature>
<gene>
    <name evidence="4" type="ORF">OCK74_02585</name>
</gene>
<keyword evidence="1" id="KW-0812">Transmembrane</keyword>
<dbReference type="Proteomes" id="UP001155483">
    <property type="component" value="Unassembled WGS sequence"/>
</dbReference>
<keyword evidence="1" id="KW-0472">Membrane</keyword>
<comment type="caution">
    <text evidence="4">The sequence shown here is derived from an EMBL/GenBank/DDBJ whole genome shotgun (WGS) entry which is preliminary data.</text>
</comment>
<dbReference type="InterPro" id="IPR032508">
    <property type="entry name" value="FecR_C"/>
</dbReference>
<accession>A0A9X2XNE3</accession>
<dbReference type="Gene3D" id="3.55.50.30">
    <property type="match status" value="1"/>
</dbReference>
<feature type="transmembrane region" description="Helical" evidence="1">
    <location>
        <begin position="89"/>
        <end position="107"/>
    </location>
</feature>
<dbReference type="FunFam" id="2.60.120.1440:FF:000001">
    <property type="entry name" value="Putative anti-sigma factor"/>
    <property type="match status" value="1"/>
</dbReference>
<dbReference type="Gene3D" id="2.60.120.1440">
    <property type="match status" value="1"/>
</dbReference>
<keyword evidence="5" id="KW-1185">Reference proteome</keyword>